<dbReference type="AlphaFoldDB" id="A0A9W4JFQ6"/>
<reference evidence="3" key="1">
    <citation type="submission" date="2021-07" db="EMBL/GenBank/DDBJ databases">
        <authorList>
            <person name="Branca A.L. A."/>
        </authorList>
    </citation>
    <scope>NUCLEOTIDE SEQUENCE</scope>
</reference>
<dbReference type="EMBL" id="CAJVPG010000333">
    <property type="protein sequence ID" value="CAG8396841.1"/>
    <property type="molecule type" value="Genomic_DNA"/>
</dbReference>
<feature type="compositionally biased region" description="Polar residues" evidence="1">
    <location>
        <begin position="98"/>
        <end position="107"/>
    </location>
</feature>
<dbReference type="OrthoDB" id="341259at2759"/>
<sequence>MEPAGLAVGILGLVGLFSYCLDVLERFESWKDFNNDSRALSARFEADKVRFEKWGQAMGVDRKNLSDHHHEILDDPRALAAVKRLLSVIRDIASDSEISFPSTSSGPDSRPAKGGISSKATGHTNESTRQRLRWAMKDKAKRIAQVEQFGQLVNQLYNLAPLAGPSSCGETFDRDGKRNSISLLTYLGIHSQ</sequence>
<protein>
    <recommendedName>
        <fullName evidence="2">Prion-inhibition and propagation HeLo domain-containing protein</fullName>
    </recommendedName>
</protein>
<dbReference type="Pfam" id="PF14479">
    <property type="entry name" value="HeLo"/>
    <property type="match status" value="1"/>
</dbReference>
<comment type="caution">
    <text evidence="3">The sequence shown here is derived from an EMBL/GenBank/DDBJ whole genome shotgun (WGS) entry which is preliminary data.</text>
</comment>
<evidence type="ECO:0000313" key="3">
    <source>
        <dbReference type="EMBL" id="CAG8396841.1"/>
    </source>
</evidence>
<keyword evidence="4" id="KW-1185">Reference proteome</keyword>
<feature type="compositionally biased region" description="Polar residues" evidence="1">
    <location>
        <begin position="118"/>
        <end position="127"/>
    </location>
</feature>
<feature type="domain" description="Prion-inhibition and propagation HeLo" evidence="2">
    <location>
        <begin position="5"/>
        <end position="165"/>
    </location>
</feature>
<dbReference type="InterPro" id="IPR038305">
    <property type="entry name" value="HeLo_sf"/>
</dbReference>
<evidence type="ECO:0000259" key="2">
    <source>
        <dbReference type="Pfam" id="PF14479"/>
    </source>
</evidence>
<organism evidence="3 4">
    <name type="scientific">Penicillium salamii</name>
    <dbReference type="NCBI Taxonomy" id="1612424"/>
    <lineage>
        <taxon>Eukaryota</taxon>
        <taxon>Fungi</taxon>
        <taxon>Dikarya</taxon>
        <taxon>Ascomycota</taxon>
        <taxon>Pezizomycotina</taxon>
        <taxon>Eurotiomycetes</taxon>
        <taxon>Eurotiomycetidae</taxon>
        <taxon>Eurotiales</taxon>
        <taxon>Aspergillaceae</taxon>
        <taxon>Penicillium</taxon>
    </lineage>
</organism>
<gene>
    <name evidence="3" type="ORF">PSALAMII_LOCUS7388</name>
</gene>
<dbReference type="Proteomes" id="UP001152649">
    <property type="component" value="Unassembled WGS sequence"/>
</dbReference>
<evidence type="ECO:0000256" key="1">
    <source>
        <dbReference type="SAM" id="MobiDB-lite"/>
    </source>
</evidence>
<accession>A0A9W4JFQ6</accession>
<dbReference type="Gene3D" id="1.20.120.1020">
    <property type="entry name" value="Prion-inhibition and propagation, HeLo domain"/>
    <property type="match status" value="1"/>
</dbReference>
<feature type="region of interest" description="Disordered" evidence="1">
    <location>
        <begin position="98"/>
        <end position="129"/>
    </location>
</feature>
<evidence type="ECO:0000313" key="4">
    <source>
        <dbReference type="Proteomes" id="UP001152649"/>
    </source>
</evidence>
<proteinExistence type="predicted"/>
<name>A0A9W4JFQ6_9EURO</name>
<dbReference type="InterPro" id="IPR029498">
    <property type="entry name" value="HeLo_dom"/>
</dbReference>